<evidence type="ECO:0000313" key="3">
    <source>
        <dbReference type="Proteomes" id="UP001597045"/>
    </source>
</evidence>
<dbReference type="InterPro" id="IPR011600">
    <property type="entry name" value="Pept_C14_caspase"/>
</dbReference>
<keyword evidence="3" id="KW-1185">Reference proteome</keyword>
<reference evidence="3" key="1">
    <citation type="journal article" date="2019" name="Int. J. Syst. Evol. Microbiol.">
        <title>The Global Catalogue of Microorganisms (GCM) 10K type strain sequencing project: providing services to taxonomists for standard genome sequencing and annotation.</title>
        <authorList>
            <consortium name="The Broad Institute Genomics Platform"/>
            <consortium name="The Broad Institute Genome Sequencing Center for Infectious Disease"/>
            <person name="Wu L."/>
            <person name="Ma J."/>
        </authorList>
    </citation>
    <scope>NUCLEOTIDE SEQUENCE [LARGE SCALE GENOMIC DNA]</scope>
    <source>
        <strain evidence="3">JCM 31486</strain>
    </source>
</reference>
<dbReference type="SUPFAM" id="SSF52129">
    <property type="entry name" value="Caspase-like"/>
    <property type="match status" value="1"/>
</dbReference>
<proteinExistence type="predicted"/>
<dbReference type="Gene3D" id="3.40.50.1460">
    <property type="match status" value="1"/>
</dbReference>
<name>A0ABW3MB23_9PSEU</name>
<dbReference type="Proteomes" id="UP001597045">
    <property type="component" value="Unassembled WGS sequence"/>
</dbReference>
<dbReference type="Pfam" id="PF00656">
    <property type="entry name" value="Peptidase_C14"/>
    <property type="match status" value="1"/>
</dbReference>
<protein>
    <submittedName>
        <fullName evidence="2">Caspase domain-containing protein</fullName>
    </submittedName>
</protein>
<feature type="domain" description="Peptidase C14 caspase" evidence="1">
    <location>
        <begin position="4"/>
        <end position="131"/>
    </location>
</feature>
<gene>
    <name evidence="2" type="ORF">ACFQ1S_21015</name>
</gene>
<feature type="non-terminal residue" evidence="2">
    <location>
        <position position="151"/>
    </location>
</feature>
<evidence type="ECO:0000313" key="2">
    <source>
        <dbReference type="EMBL" id="MFD1047838.1"/>
    </source>
</evidence>
<dbReference type="InterPro" id="IPR029030">
    <property type="entry name" value="Caspase-like_dom_sf"/>
</dbReference>
<sequence length="151" mass="16217">MRYYAITAGTSSYANTDPLPPVPQDLADVGAALDAVGYSSAVTLTDPRTDELRRALDTWVNSDIRADDDALILYYTGHGERDSRRHYLLCADSVPGQLADTALATEDVVRILTDGGVRRLLLIVDTCYAGQGTADALSPLNPHTDHDGLLA</sequence>
<comment type="caution">
    <text evidence="2">The sequence shown here is derived from an EMBL/GenBank/DDBJ whole genome shotgun (WGS) entry which is preliminary data.</text>
</comment>
<organism evidence="2 3">
    <name type="scientific">Kibdelosporangium lantanae</name>
    <dbReference type="NCBI Taxonomy" id="1497396"/>
    <lineage>
        <taxon>Bacteria</taxon>
        <taxon>Bacillati</taxon>
        <taxon>Actinomycetota</taxon>
        <taxon>Actinomycetes</taxon>
        <taxon>Pseudonocardiales</taxon>
        <taxon>Pseudonocardiaceae</taxon>
        <taxon>Kibdelosporangium</taxon>
    </lineage>
</organism>
<accession>A0ABW3MB23</accession>
<dbReference type="EMBL" id="JBHTIS010001274">
    <property type="protein sequence ID" value="MFD1047838.1"/>
    <property type="molecule type" value="Genomic_DNA"/>
</dbReference>
<evidence type="ECO:0000259" key="1">
    <source>
        <dbReference type="Pfam" id="PF00656"/>
    </source>
</evidence>